<dbReference type="EMBL" id="BONQ01000128">
    <property type="protein sequence ID" value="GIG50182.1"/>
    <property type="molecule type" value="Genomic_DNA"/>
</dbReference>
<organism evidence="2 3">
    <name type="scientific">Dactylosporangium siamense</name>
    <dbReference type="NCBI Taxonomy" id="685454"/>
    <lineage>
        <taxon>Bacteria</taxon>
        <taxon>Bacillati</taxon>
        <taxon>Actinomycetota</taxon>
        <taxon>Actinomycetes</taxon>
        <taxon>Micromonosporales</taxon>
        <taxon>Micromonosporaceae</taxon>
        <taxon>Dactylosporangium</taxon>
    </lineage>
</organism>
<evidence type="ECO:0000256" key="1">
    <source>
        <dbReference type="SAM" id="Phobius"/>
    </source>
</evidence>
<keyword evidence="3" id="KW-1185">Reference proteome</keyword>
<feature type="transmembrane region" description="Helical" evidence="1">
    <location>
        <begin position="91"/>
        <end position="114"/>
    </location>
</feature>
<dbReference type="Proteomes" id="UP000660611">
    <property type="component" value="Unassembled WGS sequence"/>
</dbReference>
<feature type="transmembrane region" description="Helical" evidence="1">
    <location>
        <begin position="183"/>
        <end position="208"/>
    </location>
</feature>
<evidence type="ECO:0000313" key="2">
    <source>
        <dbReference type="EMBL" id="GIG50182.1"/>
    </source>
</evidence>
<name>A0A919PTZ9_9ACTN</name>
<accession>A0A919PTZ9</accession>
<dbReference type="RefSeq" id="WP_203851826.1">
    <property type="nucleotide sequence ID" value="NZ_BAAAVW010000014.1"/>
</dbReference>
<keyword evidence="1" id="KW-0472">Membrane</keyword>
<keyword evidence="1" id="KW-0812">Transmembrane</keyword>
<feature type="transmembrane region" description="Helical" evidence="1">
    <location>
        <begin position="214"/>
        <end position="233"/>
    </location>
</feature>
<gene>
    <name evidence="2" type="ORF">Dsi01nite_082230</name>
</gene>
<reference evidence="2" key="1">
    <citation type="submission" date="2021-01" db="EMBL/GenBank/DDBJ databases">
        <title>Whole genome shotgun sequence of Dactylosporangium siamense NBRC 106093.</title>
        <authorList>
            <person name="Komaki H."/>
            <person name="Tamura T."/>
        </authorList>
    </citation>
    <scope>NUCLEOTIDE SEQUENCE</scope>
    <source>
        <strain evidence="2">NBRC 106093</strain>
    </source>
</reference>
<dbReference type="AlphaFoldDB" id="A0A919PTZ9"/>
<sequence>MVTGAAPAALTGGLRLVLAALTLLLPRGFRDRQRAEWTADLMTMTTGRWRYLFGAARTLPALRAAARRAGLSRGPTAVAHTTGALRAPARVLLFGLGWPVLSWVLLVPLSYFLFDIPGRIARSGGGPVDPKSLWPDDGVLFWVLLPLMLTLWFGTYVALAGGWLLAATIGLAGAVVGFGGRRIWFAVAGLGLAAVALLAVTVAGFPMFNADPGYGAALLGTIAVGLGLFGRSLGRWQRGWLVVVGLAAVAVLAAHHTALGADMHAWFRD</sequence>
<comment type="caution">
    <text evidence="2">The sequence shown here is derived from an EMBL/GenBank/DDBJ whole genome shotgun (WGS) entry which is preliminary data.</text>
</comment>
<protein>
    <submittedName>
        <fullName evidence="2">Uncharacterized protein</fullName>
    </submittedName>
</protein>
<feature type="transmembrane region" description="Helical" evidence="1">
    <location>
        <begin position="139"/>
        <end position="171"/>
    </location>
</feature>
<feature type="transmembrane region" description="Helical" evidence="1">
    <location>
        <begin position="6"/>
        <end position="25"/>
    </location>
</feature>
<feature type="transmembrane region" description="Helical" evidence="1">
    <location>
        <begin position="240"/>
        <end position="259"/>
    </location>
</feature>
<evidence type="ECO:0000313" key="3">
    <source>
        <dbReference type="Proteomes" id="UP000660611"/>
    </source>
</evidence>
<keyword evidence="1" id="KW-1133">Transmembrane helix</keyword>
<proteinExistence type="predicted"/>